<feature type="transmembrane region" description="Helical" evidence="6">
    <location>
        <begin position="300"/>
        <end position="323"/>
    </location>
</feature>
<feature type="transmembrane region" description="Helical" evidence="6">
    <location>
        <begin position="344"/>
        <end position="365"/>
    </location>
</feature>
<comment type="subcellular location">
    <subcellularLocation>
        <location evidence="1">Membrane</location>
        <topology evidence="1">Multi-pass membrane protein</topology>
    </subcellularLocation>
</comment>
<comment type="caution">
    <text evidence="8">The sequence shown here is derived from an EMBL/GenBank/DDBJ whole genome shotgun (WGS) entry which is preliminary data.</text>
</comment>
<feature type="transmembrane region" description="Helical" evidence="6">
    <location>
        <begin position="120"/>
        <end position="144"/>
    </location>
</feature>
<keyword evidence="9" id="KW-1185">Reference proteome</keyword>
<comment type="similarity">
    <text evidence="2 6">Belongs to the multi antimicrobial extrusion (MATE) (TC 2.A.66.1) family.</text>
</comment>
<dbReference type="Proteomes" id="UP001417504">
    <property type="component" value="Unassembled WGS sequence"/>
</dbReference>
<dbReference type="InterPro" id="IPR002528">
    <property type="entry name" value="MATE_fam"/>
</dbReference>
<evidence type="ECO:0000256" key="5">
    <source>
        <dbReference type="ARBA" id="ARBA00023136"/>
    </source>
</evidence>
<evidence type="ECO:0000313" key="9">
    <source>
        <dbReference type="Proteomes" id="UP001417504"/>
    </source>
</evidence>
<keyword evidence="4 6" id="KW-1133">Transmembrane helix</keyword>
<evidence type="ECO:0000256" key="7">
    <source>
        <dbReference type="SAM" id="MobiDB-lite"/>
    </source>
</evidence>
<name>A0AAP0E5E2_9MAGN</name>
<feature type="transmembrane region" description="Helical" evidence="6">
    <location>
        <begin position="447"/>
        <end position="468"/>
    </location>
</feature>
<evidence type="ECO:0000256" key="6">
    <source>
        <dbReference type="RuleBase" id="RU004914"/>
    </source>
</evidence>
<keyword evidence="5 6" id="KW-0472">Membrane</keyword>
<keyword evidence="3 6" id="KW-0812">Transmembrane</keyword>
<organism evidence="8 9">
    <name type="scientific">Stephania japonica</name>
    <dbReference type="NCBI Taxonomy" id="461633"/>
    <lineage>
        <taxon>Eukaryota</taxon>
        <taxon>Viridiplantae</taxon>
        <taxon>Streptophyta</taxon>
        <taxon>Embryophyta</taxon>
        <taxon>Tracheophyta</taxon>
        <taxon>Spermatophyta</taxon>
        <taxon>Magnoliopsida</taxon>
        <taxon>Ranunculales</taxon>
        <taxon>Menispermaceae</taxon>
        <taxon>Menispermoideae</taxon>
        <taxon>Cissampelideae</taxon>
        <taxon>Stephania</taxon>
    </lineage>
</organism>
<evidence type="ECO:0000256" key="3">
    <source>
        <dbReference type="ARBA" id="ARBA00022692"/>
    </source>
</evidence>
<dbReference type="AlphaFoldDB" id="A0AAP0E5E2"/>
<dbReference type="InterPro" id="IPR045069">
    <property type="entry name" value="MATE_euk"/>
</dbReference>
<feature type="transmembrane region" description="Helical" evidence="6">
    <location>
        <begin position="54"/>
        <end position="75"/>
    </location>
</feature>
<reference evidence="8 9" key="1">
    <citation type="submission" date="2024-01" db="EMBL/GenBank/DDBJ databases">
        <title>Genome assemblies of Stephania.</title>
        <authorList>
            <person name="Yang L."/>
        </authorList>
    </citation>
    <scope>NUCLEOTIDE SEQUENCE [LARGE SCALE GENOMIC DNA]</scope>
    <source>
        <strain evidence="8">QJT</strain>
        <tissue evidence="8">Leaf</tissue>
    </source>
</reference>
<dbReference type="GO" id="GO:0016020">
    <property type="term" value="C:membrane"/>
    <property type="evidence" value="ECO:0007669"/>
    <property type="project" value="UniProtKB-SubCell"/>
</dbReference>
<feature type="transmembrane region" description="Helical" evidence="6">
    <location>
        <begin position="417"/>
        <end position="441"/>
    </location>
</feature>
<feature type="transmembrane region" description="Helical" evidence="6">
    <location>
        <begin position="224"/>
        <end position="243"/>
    </location>
</feature>
<evidence type="ECO:0000313" key="8">
    <source>
        <dbReference type="EMBL" id="KAK9085323.1"/>
    </source>
</evidence>
<dbReference type="NCBIfam" id="TIGR00797">
    <property type="entry name" value="matE"/>
    <property type="match status" value="1"/>
</dbReference>
<evidence type="ECO:0000256" key="1">
    <source>
        <dbReference type="ARBA" id="ARBA00004141"/>
    </source>
</evidence>
<gene>
    <name evidence="8" type="ORF">Sjap_025734</name>
</gene>
<sequence length="489" mass="53630">MSFTTSREPLLVSREDGDKEGEQNEESRKKGGLMGRLLDVEEARKQVLFSVPMIVTNVSYYCITMVAVMFAGHLGEVELASATLANSWATVTGFALMTGLSGALETLCGQGFGAKLYRMLGVYLQSSMITTFVFCVLVSFVWYFSEPILILLHQEPQVAKMAGIYMKHLIPGLFAYGFLQCVLRFLQTQTVILPLVLCSLIPLALQVGFAYLFVYHTALGFKGAALSACLTLWISFVMLALYVNYSPKFKYTWEGFSSECWRHVLPNMKLAIPSAVMVCFEYWAFELLVLLAGLMPNSEISTSLIAMCVNTEAVAFMITYGFSAAVSTRVSNELGAGNSDRAKNAVAVTLKLSVVLALVVVLSLLFGHDIWASAFSDSPVIRKEFASMSPLLAISILFDSAQGVLSGVSRGCGWQHLAAWTNLGAFYAIGMPVAVLLAFKLQLYAKGLWIGLITGLFCQSCTLLLITLRTKWSRMVLSVDNDNRKNLLG</sequence>
<feature type="transmembrane region" description="Helical" evidence="6">
    <location>
        <begin position="164"/>
        <end position="183"/>
    </location>
</feature>
<evidence type="ECO:0000256" key="2">
    <source>
        <dbReference type="ARBA" id="ARBA00010199"/>
    </source>
</evidence>
<feature type="transmembrane region" description="Helical" evidence="6">
    <location>
        <begin position="87"/>
        <end position="108"/>
    </location>
</feature>
<accession>A0AAP0E5E2</accession>
<dbReference type="GO" id="GO:1990961">
    <property type="term" value="P:xenobiotic detoxification by transmembrane export across the plasma membrane"/>
    <property type="evidence" value="ECO:0007669"/>
    <property type="project" value="InterPro"/>
</dbReference>
<dbReference type="GO" id="GO:0015297">
    <property type="term" value="F:antiporter activity"/>
    <property type="evidence" value="ECO:0007669"/>
    <property type="project" value="InterPro"/>
</dbReference>
<feature type="region of interest" description="Disordered" evidence="7">
    <location>
        <begin position="1"/>
        <end position="30"/>
    </location>
</feature>
<dbReference type="Pfam" id="PF01554">
    <property type="entry name" value="MatE"/>
    <property type="match status" value="2"/>
</dbReference>
<protein>
    <recommendedName>
        <fullName evidence="6">Protein DETOXIFICATION</fullName>
    </recommendedName>
    <alternativeName>
        <fullName evidence="6">Multidrug and toxic compound extrusion protein</fullName>
    </alternativeName>
</protein>
<feature type="compositionally biased region" description="Basic and acidic residues" evidence="7">
    <location>
        <begin position="13"/>
        <end position="29"/>
    </location>
</feature>
<evidence type="ECO:0000256" key="4">
    <source>
        <dbReference type="ARBA" id="ARBA00022989"/>
    </source>
</evidence>
<proteinExistence type="inferred from homology"/>
<dbReference type="EMBL" id="JBBNAE010000011">
    <property type="protein sequence ID" value="KAK9085323.1"/>
    <property type="molecule type" value="Genomic_DNA"/>
</dbReference>
<feature type="transmembrane region" description="Helical" evidence="6">
    <location>
        <begin position="195"/>
        <end position="218"/>
    </location>
</feature>
<feature type="transmembrane region" description="Helical" evidence="6">
    <location>
        <begin position="270"/>
        <end position="294"/>
    </location>
</feature>
<dbReference type="CDD" id="cd13132">
    <property type="entry name" value="MATE_eukaryotic"/>
    <property type="match status" value="1"/>
</dbReference>
<dbReference type="GO" id="GO:0042910">
    <property type="term" value="F:xenobiotic transmembrane transporter activity"/>
    <property type="evidence" value="ECO:0007669"/>
    <property type="project" value="InterPro"/>
</dbReference>
<dbReference type="PANTHER" id="PTHR11206">
    <property type="entry name" value="MULTIDRUG RESISTANCE PROTEIN"/>
    <property type="match status" value="1"/>
</dbReference>